<dbReference type="Proteomes" id="UP001239795">
    <property type="component" value="Unassembled WGS sequence"/>
</dbReference>
<keyword evidence="3" id="KW-1185">Reference proteome</keyword>
<dbReference type="AlphaFoldDB" id="A0AAI9U7D4"/>
<evidence type="ECO:0000256" key="1">
    <source>
        <dbReference type="SAM" id="MobiDB-lite"/>
    </source>
</evidence>
<feature type="region of interest" description="Disordered" evidence="1">
    <location>
        <begin position="203"/>
        <end position="229"/>
    </location>
</feature>
<organism evidence="2 3">
    <name type="scientific">Colletotrichum melonis</name>
    <dbReference type="NCBI Taxonomy" id="1209925"/>
    <lineage>
        <taxon>Eukaryota</taxon>
        <taxon>Fungi</taxon>
        <taxon>Dikarya</taxon>
        <taxon>Ascomycota</taxon>
        <taxon>Pezizomycotina</taxon>
        <taxon>Sordariomycetes</taxon>
        <taxon>Hypocreomycetidae</taxon>
        <taxon>Glomerellales</taxon>
        <taxon>Glomerellaceae</taxon>
        <taxon>Colletotrichum</taxon>
        <taxon>Colletotrichum acutatum species complex</taxon>
    </lineage>
</organism>
<accession>A0AAI9U7D4</accession>
<proteinExistence type="predicted"/>
<dbReference type="EMBL" id="MLGG01000046">
    <property type="protein sequence ID" value="KAK1451698.1"/>
    <property type="molecule type" value="Genomic_DNA"/>
</dbReference>
<feature type="non-terminal residue" evidence="2">
    <location>
        <position position="1"/>
    </location>
</feature>
<evidence type="ECO:0000313" key="3">
    <source>
        <dbReference type="Proteomes" id="UP001239795"/>
    </source>
</evidence>
<name>A0AAI9U7D4_9PEZI</name>
<comment type="caution">
    <text evidence="2">The sequence shown here is derived from an EMBL/GenBank/DDBJ whole genome shotgun (WGS) entry which is preliminary data.</text>
</comment>
<gene>
    <name evidence="2" type="ORF">CMEL01_06272</name>
</gene>
<sequence>GDGSETVLAAVVLWTKSVKQQSKRESASGSETVQIVRTVVRLRLVCVRYPHPHQSARHPRVHVPLCMGGPWRRTDDAEVASRLGAPSPANHRSPIASPSRSFVSFLFLLCLSLRLVSAPSLPPPTPPPPPDRRAFSASSPFARFIYPPVDFSLFFQPLSLSSPIWLLKKLSLTPTHCSLSRSIITSDAHFTTIGFQPASADPSLSAYQKPHTGSSHRHPSGSAEGPRGQPIFLFFPG</sequence>
<protein>
    <submittedName>
        <fullName evidence="2">Uncharacterized protein</fullName>
    </submittedName>
</protein>
<reference evidence="2 3" key="1">
    <citation type="submission" date="2016-10" db="EMBL/GenBank/DDBJ databases">
        <title>The genome sequence of Colletotrichum fioriniae PJ7.</title>
        <authorList>
            <person name="Baroncelli R."/>
        </authorList>
    </citation>
    <scope>NUCLEOTIDE SEQUENCE [LARGE SCALE GENOMIC DNA]</scope>
    <source>
        <strain evidence="2">Col 31</strain>
    </source>
</reference>
<evidence type="ECO:0000313" key="2">
    <source>
        <dbReference type="EMBL" id="KAK1451698.1"/>
    </source>
</evidence>